<reference evidence="3" key="8">
    <citation type="submission" date="2012-08" db="EMBL/GenBank/DDBJ databases">
        <title>Oryza sativa nipponbare(GA3) genomic DNA, chromosome 1.</title>
        <authorList>
            <consortium name="IRGSP(International Rice Genome Sequencing Project)"/>
        </authorList>
    </citation>
    <scope>NUCLEOTIDE SEQUENCE</scope>
</reference>
<dbReference type="EMBL" id="AP008207">
    <property type="protein sequence ID" value="BAF05971.2"/>
    <property type="molecule type" value="Genomic_DNA"/>
</dbReference>
<accession>A0A5S6RCP4</accession>
<reference evidence="5" key="6">
    <citation type="journal article" date="2008" name="Nucleic Acids Res.">
        <title>The rice annotation project database (RAP-DB): 2008 update.</title>
        <authorList>
            <consortium name="The rice annotation project (RAP)"/>
        </authorList>
    </citation>
    <scope>GENOME REANNOTATION</scope>
    <source>
        <strain evidence="5">cv. Nipponbare</strain>
    </source>
</reference>
<dbReference type="PANTHER" id="PTHR33414:SF1">
    <property type="entry name" value="PROTEIN PLASTID MOVEMENT IMPAIRED 1-RELATED 1"/>
    <property type="match status" value="1"/>
</dbReference>
<evidence type="ECO:0000259" key="2">
    <source>
        <dbReference type="Pfam" id="PF21745"/>
    </source>
</evidence>
<reference evidence="4" key="7">
    <citation type="submission" date="2008-12" db="EMBL/GenBank/DDBJ databases">
        <title>Improved gene annotation of the rice (Oryza sativa) genomes.</title>
        <authorList>
            <person name="Wang J."/>
            <person name="Li R."/>
            <person name="Fan W."/>
            <person name="Huang Q."/>
            <person name="Zhang J."/>
            <person name="Zhou Y."/>
            <person name="Hu Y."/>
            <person name="Zi S."/>
            <person name="Li J."/>
            <person name="Ni P."/>
            <person name="Zheng H."/>
            <person name="Zhang Y."/>
            <person name="Zhao M."/>
            <person name="Hao Q."/>
            <person name="McDermott J."/>
            <person name="Samudrala R."/>
            <person name="Kristiansen K."/>
            <person name="Wong G.K.-S."/>
        </authorList>
    </citation>
    <scope>NUCLEOTIDE SEQUENCE</scope>
</reference>
<protein>
    <submittedName>
        <fullName evidence="3">Os01g0714100 protein</fullName>
    </submittedName>
</protein>
<reference evidence="3" key="9">
    <citation type="submission" date="2012-08" db="EMBL/GenBank/DDBJ databases">
        <title>The Second Rice Annotation Project Meeting (RAP2).</title>
        <authorList>
            <consortium name="The Rice Annotation Project (RAP)"/>
        </authorList>
    </citation>
    <scope>NUCLEOTIDE SEQUENCE</scope>
</reference>
<reference evidence="3 5" key="1">
    <citation type="journal article" date="2005" name="Nature">
        <title>The map-based sequence of the rice genome.</title>
        <authorList>
            <consortium name="International rice genome sequencing project (IRGSP)"/>
            <person name="Matsumoto T."/>
            <person name="Wu J."/>
            <person name="Kanamori H."/>
            <person name="Katayose Y."/>
            <person name="Fujisawa M."/>
            <person name="Namiki N."/>
            <person name="Mizuno H."/>
            <person name="Yamamoto K."/>
            <person name="Antonio B.A."/>
            <person name="Baba T."/>
            <person name="Sakata K."/>
            <person name="Nagamura Y."/>
            <person name="Aoki H."/>
            <person name="Arikawa K."/>
            <person name="Arita K."/>
            <person name="Bito T."/>
            <person name="Chiden Y."/>
            <person name="Fujitsuka N."/>
            <person name="Fukunaka R."/>
            <person name="Hamada M."/>
            <person name="Harada C."/>
            <person name="Hayashi A."/>
            <person name="Hijishita S."/>
            <person name="Honda M."/>
            <person name="Hosokawa S."/>
            <person name="Ichikawa Y."/>
            <person name="Idonuma A."/>
            <person name="Iijima M."/>
            <person name="Ikeda M."/>
            <person name="Ikeno M."/>
            <person name="Ito K."/>
            <person name="Ito S."/>
            <person name="Ito T."/>
            <person name="Ito Y."/>
            <person name="Ito Y."/>
            <person name="Iwabuchi A."/>
            <person name="Kamiya K."/>
            <person name="Karasawa W."/>
            <person name="Kurita K."/>
            <person name="Katagiri S."/>
            <person name="Kikuta A."/>
            <person name="Kobayashi H."/>
            <person name="Kobayashi N."/>
            <person name="Machita K."/>
            <person name="Maehara T."/>
            <person name="Masukawa M."/>
            <person name="Mizubayashi T."/>
            <person name="Mukai Y."/>
            <person name="Nagasaki H."/>
            <person name="Nagata Y."/>
            <person name="Naito S."/>
            <person name="Nakashima M."/>
            <person name="Nakama Y."/>
            <person name="Nakamichi Y."/>
            <person name="Nakamura M."/>
            <person name="Meguro A."/>
            <person name="Negishi M."/>
            <person name="Ohta I."/>
            <person name="Ohta T."/>
            <person name="Okamoto M."/>
            <person name="Ono N."/>
            <person name="Saji S."/>
            <person name="Sakaguchi M."/>
            <person name="Sakai K."/>
            <person name="Shibata M."/>
            <person name="Shimokawa T."/>
            <person name="Song J."/>
            <person name="Takazaki Y."/>
            <person name="Terasawa K."/>
            <person name="Tsugane M."/>
            <person name="Tsuji K."/>
            <person name="Ueda S."/>
            <person name="Waki K."/>
            <person name="Yamagata H."/>
            <person name="Yamamoto M."/>
            <person name="Yamamoto S."/>
            <person name="Yamane H."/>
            <person name="Yoshiki S."/>
            <person name="Yoshihara R."/>
            <person name="Yukawa K."/>
            <person name="Zhong H."/>
            <person name="Yano M."/>
            <person name="Yuan Q."/>
            <person name="Ouyang S."/>
            <person name="Liu J."/>
            <person name="Jones K.M."/>
            <person name="Gansberger K."/>
            <person name="Moffat K."/>
            <person name="Hill J."/>
            <person name="Bera J."/>
            <person name="Fadrosh D."/>
            <person name="Jin S."/>
            <person name="Johri S."/>
            <person name="Kim M."/>
            <person name="Overton L."/>
            <person name="Reardon M."/>
            <person name="Tsitrin T."/>
            <person name="Vuong H."/>
            <person name="Weaver B."/>
            <person name="Ciecko A."/>
            <person name="Tallon L."/>
            <person name="Jackson J."/>
            <person name="Pai G."/>
            <person name="Aken S.V."/>
            <person name="Utterback T."/>
            <person name="Reidmuller S."/>
            <person name="Feldblyum T."/>
            <person name="Hsiao J."/>
            <person name="Zismann V."/>
            <person name="Iobst S."/>
            <person name="de Vazeille A.R."/>
            <person name="Buell C.R."/>
            <person name="Ying K."/>
            <person name="Li Y."/>
            <person name="Lu T."/>
            <person name="Huang Y."/>
            <person name="Zhao Q."/>
            <person name="Feng Q."/>
            <person name="Zhang L."/>
            <person name="Zhu J."/>
            <person name="Weng Q."/>
            <person name="Mu J."/>
            <person name="Lu Y."/>
            <person name="Fan D."/>
            <person name="Liu Y."/>
            <person name="Guan J."/>
            <person name="Zhang Y."/>
            <person name="Yu S."/>
            <person name="Liu X."/>
            <person name="Zhang Y."/>
            <person name="Hong G."/>
            <person name="Han B."/>
            <person name="Choisne N."/>
            <person name="Demange N."/>
            <person name="Orjeda G."/>
            <person name="Samain S."/>
            <person name="Cattolico L."/>
            <person name="Pelletier E."/>
            <person name="Couloux A."/>
            <person name="Segurens B."/>
            <person name="Wincker P."/>
            <person name="D'Hont A."/>
            <person name="Scarpelli C."/>
            <person name="Weissenbach J."/>
            <person name="Salanoubat M."/>
            <person name="Quetier F."/>
            <person name="Yu Y."/>
            <person name="Kim H.R."/>
            <person name="Rambo T."/>
            <person name="Currie J."/>
            <person name="Collura K."/>
            <person name="Luo M."/>
            <person name="Yang T."/>
            <person name="Ammiraju J.S.S."/>
            <person name="Engler F."/>
            <person name="Soderlund C."/>
            <person name="Wing R.A."/>
            <person name="Palmer L.E."/>
            <person name="de la Bastide M."/>
            <person name="Spiegel L."/>
            <person name="Nascimento L."/>
            <person name="Zutavern T."/>
            <person name="O'Shaughnessy A."/>
            <person name="Dike S."/>
            <person name="Dedhia N."/>
            <person name="Preston R."/>
            <person name="Balija V."/>
            <person name="McCombie W.R."/>
            <person name="Chow T."/>
            <person name="Chen H."/>
            <person name="Chung M."/>
            <person name="Chen C."/>
            <person name="Shaw J."/>
            <person name="Wu H."/>
            <person name="Hsiao K."/>
            <person name="Chao Y."/>
            <person name="Chu M."/>
            <person name="Cheng C."/>
            <person name="Hour A."/>
            <person name="Lee P."/>
            <person name="Lin S."/>
            <person name="Lin Y."/>
            <person name="Liou J."/>
            <person name="Liu S."/>
            <person name="Hsing Y."/>
            <person name="Raghuvanshi S."/>
            <person name="Mohanty A."/>
            <person name="Bharti A.K."/>
            <person name="Gaur A."/>
            <person name="Gupta V."/>
            <person name="Kumar D."/>
            <person name="Ravi V."/>
            <person name="Vij S."/>
            <person name="Kapur A."/>
            <person name="Khurana P."/>
            <person name="Khurana P."/>
            <person name="Khurana J.P."/>
            <person name="Tyagi A.K."/>
            <person name="Gaikwad K."/>
            <person name="Singh A."/>
            <person name="Dalal V."/>
            <person name="Srivastava S."/>
            <person name="Dixit A."/>
            <person name="Pal A.K."/>
            <person name="Ghazi I.A."/>
            <person name="Yadav M."/>
            <person name="Pandit A."/>
            <person name="Bhargava A."/>
            <person name="Sureshbabu K."/>
            <person name="Batra K."/>
            <person name="Sharma T.R."/>
            <person name="Mohapatra T."/>
            <person name="Singh N.K."/>
            <person name="Messing J."/>
            <person name="Nelson A.B."/>
            <person name="Fuks G."/>
            <person name="Kavchok S."/>
            <person name="Keizer G."/>
            <person name="Linton E."/>
            <person name="Llaca V."/>
            <person name="Song R."/>
            <person name="Tanyolac B."/>
            <person name="Young S."/>
            <person name="Ho-Il K."/>
            <person name="Hahn J.H."/>
            <person name="Sangsakoo G."/>
            <person name="Vanavichit A."/>
            <person name="de Mattos Luiz.A.T."/>
            <person name="Zimmer P.D."/>
            <person name="Malone G."/>
            <person name="Dellagostin O."/>
            <person name="de Oliveira A.C."/>
            <person name="Bevan M."/>
            <person name="Bancroft I."/>
            <person name="Minx P."/>
            <person name="Cordum H."/>
            <person name="Wilson R."/>
            <person name="Cheng Z."/>
            <person name="Jin W."/>
            <person name="Jiang J."/>
            <person name="Leong S.A."/>
            <person name="Iwama H."/>
            <person name="Gojobori T."/>
            <person name="Itoh T."/>
            <person name="Niimura Y."/>
            <person name="Fujii Y."/>
            <person name="Habara T."/>
            <person name="Sakai H."/>
            <person name="Sato Y."/>
            <person name="Wilson G."/>
            <person name="Kumar K."/>
            <person name="McCouch S."/>
            <person name="Juretic N."/>
            <person name="Hoen D."/>
            <person name="Wright S."/>
            <person name="Bruskiewich R."/>
            <person name="Bureau T."/>
            <person name="Miyao A."/>
            <person name="Hirochika H."/>
            <person name="Nishikawa T."/>
            <person name="Kadowaki K."/>
            <person name="Sugiura M."/>
            <person name="Burr B."/>
            <person name="Sasaki T."/>
        </authorList>
    </citation>
    <scope>NUCLEOTIDE SEQUENCE [LARGE SCALE GENOMIC DNA]</scope>
    <source>
        <strain evidence="5">cv. Nipponbare</strain>
    </source>
</reference>
<sequence length="395" mass="43331">MMQQIAWEASPALESSERYDLLDNHTMDALAGGIGNATFGKSKKGRCTDLSSSLGRESTSEYVSLEDLAPLAMEKIEALSIEGLRIQSGMSEEDAPSNISAQPIGEFSSLQGKCAGNTLSLGLEGTAGLQLLDVKQSGGDVDGLMGLSITLDEWMRLDSGIVDEDEQFTDRTSKILAAHHAKSMELVAENQNVDKKNRRSGRRWGLLGNNFTVALMVQLRDPLRNYEPVGTPMLALIQVERVFVPPKPKIYSTVTDKGNSEHDDEEPKTEEVLEKALVKEEKIEEEEDSVPQFKVAEVHVAGFKSEPEKTKSWGNQTQQQSGSRWLLAAGMGKGNKHPLMKSKAIAKPTKEAAGQSEDTLWSISSRVHGAGTRWGELAGPKRNPNILLQKEKRFR</sequence>
<dbReference type="Gramene" id="Os01t0714100-01">
    <property type="protein sequence ID" value="Os01t0714100-01"/>
    <property type="gene ID" value="Os01g0714100"/>
</dbReference>
<evidence type="ECO:0000256" key="1">
    <source>
        <dbReference type="SAM" id="MobiDB-lite"/>
    </source>
</evidence>
<dbReference type="AlphaFoldDB" id="A0A5S6RCP4"/>
<evidence type="ECO:0000313" key="5">
    <source>
        <dbReference type="Proteomes" id="UP000000763"/>
    </source>
</evidence>
<evidence type="ECO:0000313" key="4">
    <source>
        <dbReference type="EMBL" id="EEE55290.1"/>
    </source>
</evidence>
<reference evidence="3" key="4">
    <citation type="journal article" date="2007" name="Genome Res.">
        <title>Curated Genome Annotation of Oryza sativa ssp. japonica and Comparative Genome Analysis with Arabidopsis thaliana.</title>
        <authorList>
            <consortium name="The Rice Annotation Project (RAP)"/>
            <person name="Itoh T."/>
            <person name="Tanaka T."/>
            <person name="Barrero R.A."/>
            <person name="Yamasaki C."/>
            <person name="Fujii Y."/>
            <person name="Hilton P.B."/>
            <person name="Antonio B.A."/>
            <person name="Aono H."/>
            <person name="Apweiler R."/>
            <person name="Bruskiewich R."/>
            <person name="Bureau T."/>
            <person name="Burr F."/>
            <person name="Costa de Oliveira A."/>
            <person name="Fuks G."/>
            <person name="Habara T."/>
            <person name="Haberer G."/>
            <person name="Han B."/>
            <person name="Harada E."/>
            <person name="Hiraki A.T."/>
            <person name="Hirochika H."/>
            <person name="Hoen D."/>
            <person name="Hokari H."/>
            <person name="Hosokawa S."/>
            <person name="Hsing Y."/>
            <person name="Ikawa H."/>
            <person name="Ikeo K."/>
            <person name="Imanishi T."/>
            <person name="Ito Y."/>
            <person name="Jaiswal P."/>
            <person name="Kanno M."/>
            <person name="Kawahara Y."/>
            <person name="Kawamura T."/>
            <person name="Kawashima H."/>
            <person name="Khurana J.P."/>
            <person name="Kikuchi S."/>
            <person name="Komatsu S."/>
            <person name="Koyanagi K.O."/>
            <person name="Kubooka H."/>
            <person name="Lieberherr D."/>
            <person name="Lin Y.C."/>
            <person name="Lonsdale D."/>
            <person name="Matsumoto T."/>
            <person name="Matsuya A."/>
            <person name="McCombie W.R."/>
            <person name="Messing J."/>
            <person name="Miyao A."/>
            <person name="Mulder N."/>
            <person name="Nagamura Y."/>
            <person name="Nam J."/>
            <person name="Namiki N."/>
            <person name="Numa H."/>
            <person name="Nurimoto S."/>
            <person name="O'donovan C."/>
            <person name="Ohyanagi H."/>
            <person name="Okido T."/>
            <person name="Oota S."/>
            <person name="Osato N."/>
            <person name="Palmer L.E."/>
            <person name="Quetier F."/>
            <person name="Raghuvanshi S."/>
            <person name="Saichi N."/>
            <person name="Sakai H."/>
            <person name="Sakai Y."/>
            <person name="Sakata K."/>
            <person name="Sakurai T."/>
            <person name="Sato F."/>
            <person name="Sato Y."/>
            <person name="Schoof H."/>
            <person name="Seki M."/>
            <person name="Shibata M."/>
            <person name="Shimizu Y."/>
            <person name="Shinozaki K."/>
            <person name="Shinso Y."/>
            <person name="Singh N.K."/>
            <person name="Smith-White B."/>
            <person name="Takeda J."/>
            <person name="Tanino M."/>
            <person name="Tatusova T."/>
            <person name="Thongjuea S."/>
            <person name="Todokoro F."/>
            <person name="Tsugane M."/>
            <person name="Tyagi A.K."/>
            <person name="Vanavichit A."/>
            <person name="Wang A."/>
            <person name="Wing R.A."/>
            <person name="Yamaguchi K."/>
            <person name="Yamamoto M."/>
            <person name="Yamamoto N."/>
            <person name="Yu Y."/>
            <person name="Zhang H."/>
            <person name="Zhao Q."/>
            <person name="Higo K."/>
            <person name="Burr B."/>
            <person name="Gojobori T."/>
            <person name="Sasaki T."/>
        </authorList>
    </citation>
    <scope>NUCLEOTIDE SEQUENCE</scope>
</reference>
<dbReference type="InterPro" id="IPR039614">
    <property type="entry name" value="PMI1-like"/>
</dbReference>
<gene>
    <name evidence="3" type="ordered locus">Os01g0714100</name>
    <name evidence="4" type="ORF">OsJ_03237</name>
</gene>
<dbReference type="EMBL" id="CM000138">
    <property type="protein sequence ID" value="EEE55290.1"/>
    <property type="molecule type" value="Genomic_DNA"/>
</dbReference>
<dbReference type="PANTHER" id="PTHR33414">
    <property type="entry name" value="PROTEIN PLASTID MOVEMENT IMPAIRED 1-RELATED 1"/>
    <property type="match status" value="1"/>
</dbReference>
<dbReference type="Proteomes" id="UP000007752">
    <property type="component" value="Chromosome 1"/>
</dbReference>
<dbReference type="InterPro" id="IPR048972">
    <property type="entry name" value="PMI1_PMIR1-2_C"/>
</dbReference>
<evidence type="ECO:0000313" key="3">
    <source>
        <dbReference type="EMBL" id="BAF05971.2"/>
    </source>
</evidence>
<dbReference type="Pfam" id="PF21745">
    <property type="entry name" value="PMI1_PMIR1-2_C"/>
    <property type="match status" value="1"/>
</dbReference>
<dbReference type="Proteomes" id="UP000000763">
    <property type="component" value="Chromosome 1"/>
</dbReference>
<reference evidence="3" key="3">
    <citation type="journal article" date="2006" name="Nucleic Acids Res.">
        <title>The Rice Annotation Project Database (RAP-DB): hub for Oryza sativa ssp. japonica genome information.</title>
        <authorList>
            <person name="Ohyanagi H."/>
            <person name="Tanaka T."/>
            <person name="Sakai H."/>
            <person name="Shigemoto Y."/>
            <person name="Yamaguchi K."/>
            <person name="Habara T."/>
            <person name="Fujii Y."/>
            <person name="Antonio B.A."/>
            <person name="Nagamura Y."/>
            <person name="Imanishi T."/>
            <person name="Ikeo K."/>
            <person name="Itoh T."/>
            <person name="Gojobori T."/>
            <person name="Sasaki T."/>
        </authorList>
    </citation>
    <scope>NUCLEOTIDE SEQUENCE</scope>
</reference>
<name>A0A5S6RCP4_ORYSJ</name>
<reference evidence="3" key="5">
    <citation type="journal article" date="2008" name="Nucleic Acids Res.">
        <title>The Rice Annotation Project Database (RAP-DB): 2008 update.</title>
        <authorList>
            <consortium name="The Rice Annotation Project (RAP)"/>
            <person name="Tanaka T."/>
            <person name="Antonio B.A."/>
            <person name="Kikuchi S."/>
            <person name="Matsumoto T."/>
            <person name="Nagamura Y."/>
            <person name="Numa H."/>
            <person name="Sakai H."/>
            <person name="Wu J."/>
            <person name="Itoh T."/>
            <person name="Sasaki T."/>
            <person name="Aono R."/>
            <person name="Fujii Y."/>
            <person name="Habara T."/>
            <person name="Harada E."/>
            <person name="Kanno M."/>
            <person name="Kawahara Y."/>
            <person name="Kawashima H."/>
            <person name="Kubooka H."/>
            <person name="Matsuya A."/>
            <person name="Nakaoka H."/>
            <person name="Saichi N."/>
            <person name="Sanbonmatsu R."/>
            <person name="Sato Y."/>
            <person name="Shinso Y."/>
            <person name="Suzuki M."/>
            <person name="Takeda J."/>
            <person name="Tanino M."/>
            <person name="Todokoro F."/>
            <person name="Yamaguchi K."/>
            <person name="Yamamoto N."/>
            <person name="Yamasaki C."/>
            <person name="Imanishi T."/>
            <person name="Okido T."/>
            <person name="Tada M."/>
            <person name="Ikeo K."/>
            <person name="Tateno Y."/>
            <person name="Gojobori T."/>
            <person name="Lin Y.C."/>
            <person name="Wei F.J."/>
            <person name="Hsing Y.I."/>
            <person name="Zhao Q."/>
            <person name="Han B."/>
            <person name="Kramer M.R."/>
            <person name="McCombie R.W."/>
            <person name="Lonsdale D."/>
            <person name="O'Donovan C.C."/>
            <person name="Whitfield E.J."/>
            <person name="Apweiler R."/>
            <person name="Koyanagi K.O."/>
            <person name="Khurana J.P."/>
            <person name="Raghuvanshi S."/>
            <person name="Singh N.K."/>
            <person name="Tyagi A.K."/>
            <person name="Haberer G."/>
            <person name="Fujisawa M."/>
            <person name="Hosokawa S."/>
            <person name="Ito Y."/>
            <person name="Ikawa H."/>
            <person name="Shibata M."/>
            <person name="Yamamoto M."/>
            <person name="Bruskiewich R.M."/>
            <person name="Hoen D.R."/>
            <person name="Bureau TE."/>
            <person name="Namiki N."/>
            <person name="Ohyanagi H."/>
            <person name="Sakai Y."/>
            <person name="Nobushima S."/>
            <person name="Sakata K."/>
            <person name="Barrero R.A."/>
            <person name="Sato Y."/>
            <person name="Souvorov A."/>
            <person name="Smith-White B."/>
            <person name="Tatusova T."/>
            <person name="An S."/>
            <person name="An G."/>
            <person name="OOta S."/>
            <person name="Fuks G."/>
            <person name="Messing J."/>
            <person name="Christie K.R."/>
            <person name="Lieberherr D."/>
            <person name="Kim H."/>
            <person name="Zuccolo A."/>
            <person name="Wing R.A."/>
            <person name="Nobuta K."/>
            <person name="Green P.J."/>
            <person name="Lu C."/>
            <person name="Meyers BC."/>
            <person name="Chaparro C."/>
            <person name="Piegu B."/>
            <person name="Panaud O."/>
            <person name="Echeverria M."/>
        </authorList>
    </citation>
    <scope>NUCLEOTIDE SEQUENCE</scope>
</reference>
<feature type="region of interest" description="Disordered" evidence="1">
    <location>
        <begin position="372"/>
        <end position="395"/>
    </location>
</feature>
<dbReference type="OMA" id="EPESVNC"/>
<reference evidence="4" key="2">
    <citation type="journal article" date="2005" name="PLoS Biol.">
        <title>The genomes of Oryza sativa: a history of duplications.</title>
        <authorList>
            <person name="Yu J."/>
            <person name="Wang J."/>
            <person name="Lin W."/>
            <person name="Li S."/>
            <person name="Li H."/>
            <person name="Zhou J."/>
            <person name="Ni P."/>
            <person name="Dong W."/>
            <person name="Hu S."/>
            <person name="Zeng C."/>
            <person name="Zhang J."/>
            <person name="Zhang Y."/>
            <person name="Li R."/>
            <person name="Xu Z."/>
            <person name="Li S."/>
            <person name="Li X."/>
            <person name="Zheng H."/>
            <person name="Cong L."/>
            <person name="Lin L."/>
            <person name="Yin J."/>
            <person name="Geng J."/>
            <person name="Li G."/>
            <person name="Shi J."/>
            <person name="Liu J."/>
            <person name="Lv H."/>
            <person name="Li J."/>
            <person name="Wang J."/>
            <person name="Deng Y."/>
            <person name="Ran L."/>
            <person name="Shi X."/>
            <person name="Wang X."/>
            <person name="Wu Q."/>
            <person name="Li C."/>
            <person name="Ren X."/>
            <person name="Wang J."/>
            <person name="Wang X."/>
            <person name="Li D."/>
            <person name="Liu D."/>
            <person name="Zhang X."/>
            <person name="Ji Z."/>
            <person name="Zhao W."/>
            <person name="Sun Y."/>
            <person name="Zhang Z."/>
            <person name="Bao J."/>
            <person name="Han Y."/>
            <person name="Dong L."/>
            <person name="Ji J."/>
            <person name="Chen P."/>
            <person name="Wu S."/>
            <person name="Liu J."/>
            <person name="Xiao Y."/>
            <person name="Bu D."/>
            <person name="Tan J."/>
            <person name="Yang L."/>
            <person name="Ye C."/>
            <person name="Zhang J."/>
            <person name="Xu J."/>
            <person name="Zhou Y."/>
            <person name="Yu Y."/>
            <person name="Zhang B."/>
            <person name="Zhuang S."/>
            <person name="Wei H."/>
            <person name="Liu B."/>
            <person name="Lei M."/>
            <person name="Yu H."/>
            <person name="Li Y."/>
            <person name="Xu H."/>
            <person name="Wei S."/>
            <person name="He X."/>
            <person name="Fang L."/>
            <person name="Zhang Z."/>
            <person name="Zhang Y."/>
            <person name="Huang X."/>
            <person name="Su Z."/>
            <person name="Tong W."/>
            <person name="Li J."/>
            <person name="Tong Z."/>
            <person name="Li S."/>
            <person name="Ye J."/>
            <person name="Wang L."/>
            <person name="Fang L."/>
            <person name="Lei T."/>
            <person name="Chen C."/>
            <person name="Chen H."/>
            <person name="Xu Z."/>
            <person name="Li H."/>
            <person name="Huang H."/>
            <person name="Zhang F."/>
            <person name="Xu H."/>
            <person name="Li N."/>
            <person name="Zhao C."/>
            <person name="Li S."/>
            <person name="Dong L."/>
            <person name="Huang Y."/>
            <person name="Li L."/>
            <person name="Xi Y."/>
            <person name="Qi Q."/>
            <person name="Li W."/>
            <person name="Zhang B."/>
            <person name="Hu W."/>
            <person name="Zhang Y."/>
            <person name="Tian X."/>
            <person name="Jiao Y."/>
            <person name="Liang X."/>
            <person name="Jin J."/>
            <person name="Gao L."/>
            <person name="Zheng W."/>
            <person name="Hao B."/>
            <person name="Liu S."/>
            <person name="Wang W."/>
            <person name="Yuan L."/>
            <person name="Cao M."/>
            <person name="McDermott J."/>
            <person name="Samudrala R."/>
            <person name="Wang J."/>
            <person name="Wong G.K."/>
            <person name="Yang H."/>
        </authorList>
    </citation>
    <scope>NUCLEOTIDE SEQUENCE [LARGE SCALE GENOMIC DNA]</scope>
</reference>
<organism evidence="4">
    <name type="scientific">Oryza sativa subsp. japonica</name>
    <name type="common">Rice</name>
    <dbReference type="NCBI Taxonomy" id="39947"/>
    <lineage>
        <taxon>Eukaryota</taxon>
        <taxon>Viridiplantae</taxon>
        <taxon>Streptophyta</taxon>
        <taxon>Embryophyta</taxon>
        <taxon>Tracheophyta</taxon>
        <taxon>Spermatophyta</taxon>
        <taxon>Magnoliopsida</taxon>
        <taxon>Liliopsida</taxon>
        <taxon>Poales</taxon>
        <taxon>Poaceae</taxon>
        <taxon>BOP clade</taxon>
        <taxon>Oryzoideae</taxon>
        <taxon>Oryzeae</taxon>
        <taxon>Oryzinae</taxon>
        <taxon>Oryza</taxon>
        <taxon>Oryza sativa</taxon>
    </lineage>
</organism>
<dbReference type="KEGG" id="dosa:Os01g0714100"/>
<feature type="domain" description="PMI1/PMIR1-2 C-terminal" evidence="2">
    <location>
        <begin position="1"/>
        <end position="100"/>
    </location>
</feature>
<proteinExistence type="predicted"/>